<name>A0A2P5C160_PARAD</name>
<feature type="compositionally biased region" description="Basic and acidic residues" evidence="1">
    <location>
        <begin position="59"/>
        <end position="87"/>
    </location>
</feature>
<feature type="region of interest" description="Disordered" evidence="1">
    <location>
        <begin position="15"/>
        <end position="89"/>
    </location>
</feature>
<feature type="compositionally biased region" description="Low complexity" evidence="1">
    <location>
        <begin position="15"/>
        <end position="28"/>
    </location>
</feature>
<sequence length="398" mass="44215">MDESFRARVDKVFGSLASSGSSSSSLWSITDDEVERREWRRCPDTSGRDDMPCSSSFDEFLKKGRRRNFDHDDPERIDGPDDNKLDGQDEWSIRSSIGLDRTLDYEEEEDEFDKVASGSENVGDRLYMSDVTQTGSYLNSHNVLVLPNNKDPRANHLAARFRLKEDEDEAQNLASTLPATVHVKEPEAKGTQDGARPKPILKRKESDEAFKSQKRVRFDVGRENDCEEWFPKNATVSDCGSLMSNKSSGVPDYLVNPSKYTCYSFSSTSEVDEISNTRAYGEFHNQVKGLDRESGSDVKNAFTDLPKSVTFIPKKKAGDGKVVNEGSNETKKYDEGDRQPPLHQGGFPVGVAAGEVQGEVSGVEEDELETEAAEGGAGLPNTGRRYRTMLGSDDSDTR</sequence>
<protein>
    <submittedName>
        <fullName evidence="2">Tumor suppressing sub-chromosomal transferable candidate</fullName>
    </submittedName>
</protein>
<proteinExistence type="predicted"/>
<dbReference type="PANTHER" id="PTHR13445">
    <property type="entry name" value="TUMOR SUPPRESSING SUBTRANSFERABLE CANDIDATE 4 TSSC4"/>
    <property type="match status" value="1"/>
</dbReference>
<accession>A0A2P5C160</accession>
<feature type="region of interest" description="Disordered" evidence="1">
    <location>
        <begin position="175"/>
        <end position="208"/>
    </location>
</feature>
<evidence type="ECO:0000313" key="2">
    <source>
        <dbReference type="EMBL" id="PON54803.1"/>
    </source>
</evidence>
<dbReference type="STRING" id="3476.A0A2P5C160"/>
<dbReference type="InterPro" id="IPR029338">
    <property type="entry name" value="TSSC4"/>
</dbReference>
<dbReference type="Proteomes" id="UP000237105">
    <property type="component" value="Unassembled WGS sequence"/>
</dbReference>
<organism evidence="2 3">
    <name type="scientific">Parasponia andersonii</name>
    <name type="common">Sponia andersonii</name>
    <dbReference type="NCBI Taxonomy" id="3476"/>
    <lineage>
        <taxon>Eukaryota</taxon>
        <taxon>Viridiplantae</taxon>
        <taxon>Streptophyta</taxon>
        <taxon>Embryophyta</taxon>
        <taxon>Tracheophyta</taxon>
        <taxon>Spermatophyta</taxon>
        <taxon>Magnoliopsida</taxon>
        <taxon>eudicotyledons</taxon>
        <taxon>Gunneridae</taxon>
        <taxon>Pentapetalae</taxon>
        <taxon>rosids</taxon>
        <taxon>fabids</taxon>
        <taxon>Rosales</taxon>
        <taxon>Cannabaceae</taxon>
        <taxon>Parasponia</taxon>
    </lineage>
</organism>
<feature type="region of interest" description="Disordered" evidence="1">
    <location>
        <begin position="317"/>
        <end position="398"/>
    </location>
</feature>
<dbReference type="AlphaFoldDB" id="A0A2P5C160"/>
<comment type="caution">
    <text evidence="2">The sequence shown here is derived from an EMBL/GenBank/DDBJ whole genome shotgun (WGS) entry which is preliminary data.</text>
</comment>
<feature type="compositionally biased region" description="Low complexity" evidence="1">
    <location>
        <begin position="349"/>
        <end position="361"/>
    </location>
</feature>
<keyword evidence="3" id="KW-1185">Reference proteome</keyword>
<evidence type="ECO:0000313" key="3">
    <source>
        <dbReference type="Proteomes" id="UP000237105"/>
    </source>
</evidence>
<dbReference type="OrthoDB" id="1906282at2759"/>
<dbReference type="EMBL" id="JXTB01000190">
    <property type="protein sequence ID" value="PON54803.1"/>
    <property type="molecule type" value="Genomic_DNA"/>
</dbReference>
<reference evidence="3" key="1">
    <citation type="submission" date="2016-06" db="EMBL/GenBank/DDBJ databases">
        <title>Parallel loss of symbiosis genes in relatives of nitrogen-fixing non-legume Parasponia.</title>
        <authorList>
            <person name="Van Velzen R."/>
            <person name="Holmer R."/>
            <person name="Bu F."/>
            <person name="Rutten L."/>
            <person name="Van Zeijl A."/>
            <person name="Liu W."/>
            <person name="Santuari L."/>
            <person name="Cao Q."/>
            <person name="Sharma T."/>
            <person name="Shen D."/>
            <person name="Roswanjaya Y."/>
            <person name="Wardhani T."/>
            <person name="Kalhor M.S."/>
            <person name="Jansen J."/>
            <person name="Van den Hoogen J."/>
            <person name="Gungor B."/>
            <person name="Hartog M."/>
            <person name="Hontelez J."/>
            <person name="Verver J."/>
            <person name="Yang W.-C."/>
            <person name="Schijlen E."/>
            <person name="Repin R."/>
            <person name="Schilthuizen M."/>
            <person name="Schranz E."/>
            <person name="Heidstra R."/>
            <person name="Miyata K."/>
            <person name="Fedorova E."/>
            <person name="Kohlen W."/>
            <person name="Bisseling T."/>
            <person name="Smit S."/>
            <person name="Geurts R."/>
        </authorList>
    </citation>
    <scope>NUCLEOTIDE SEQUENCE [LARGE SCALE GENOMIC DNA]</scope>
    <source>
        <strain evidence="3">cv. WU1-14</strain>
    </source>
</reference>
<feature type="compositionally biased region" description="Basic and acidic residues" evidence="1">
    <location>
        <begin position="34"/>
        <end position="51"/>
    </location>
</feature>
<feature type="compositionally biased region" description="Basic and acidic residues" evidence="1">
    <location>
        <begin position="328"/>
        <end position="340"/>
    </location>
</feature>
<dbReference type="PANTHER" id="PTHR13445:SF5">
    <property type="entry name" value="PROTEIN TSSC4"/>
    <property type="match status" value="1"/>
</dbReference>
<evidence type="ECO:0000256" key="1">
    <source>
        <dbReference type="SAM" id="MobiDB-lite"/>
    </source>
</evidence>
<gene>
    <name evidence="2" type="ORF">PanWU01x14_193090</name>
</gene>
<feature type="compositionally biased region" description="Acidic residues" evidence="1">
    <location>
        <begin position="362"/>
        <end position="372"/>
    </location>
</feature>